<evidence type="ECO:0000256" key="3">
    <source>
        <dbReference type="ARBA" id="ARBA00023295"/>
    </source>
</evidence>
<keyword evidence="2 6" id="KW-0378">Hydrolase</keyword>
<dbReference type="Pfam" id="PF18564">
    <property type="entry name" value="Glyco_hydro_5_C"/>
    <property type="match status" value="1"/>
</dbReference>
<dbReference type="SUPFAM" id="SSF51445">
    <property type="entry name" value="(Trans)glycosidases"/>
    <property type="match status" value="1"/>
</dbReference>
<gene>
    <name evidence="6" type="ORF">FA09DRAFT_331346</name>
</gene>
<organism evidence="6 7">
    <name type="scientific">Tilletiopsis washingtonensis</name>
    <dbReference type="NCBI Taxonomy" id="58919"/>
    <lineage>
        <taxon>Eukaryota</taxon>
        <taxon>Fungi</taxon>
        <taxon>Dikarya</taxon>
        <taxon>Basidiomycota</taxon>
        <taxon>Ustilaginomycotina</taxon>
        <taxon>Exobasidiomycetes</taxon>
        <taxon>Entylomatales</taxon>
        <taxon>Entylomatales incertae sedis</taxon>
        <taxon>Tilletiopsis</taxon>
    </lineage>
</organism>
<dbReference type="InterPro" id="IPR052066">
    <property type="entry name" value="Glycosphingolipid_Hydrolases"/>
</dbReference>
<dbReference type="GeneID" id="37270529"/>
<dbReference type="GO" id="GO:0050295">
    <property type="term" value="F:steryl-beta-glucosidase activity"/>
    <property type="evidence" value="ECO:0007669"/>
    <property type="project" value="TreeGrafter"/>
</dbReference>
<feature type="transmembrane region" description="Helical" evidence="4">
    <location>
        <begin position="768"/>
        <end position="789"/>
    </location>
</feature>
<dbReference type="GO" id="GO:0005975">
    <property type="term" value="P:carbohydrate metabolic process"/>
    <property type="evidence" value="ECO:0007669"/>
    <property type="project" value="InterPro"/>
</dbReference>
<keyword evidence="4" id="KW-0812">Transmembrane</keyword>
<evidence type="ECO:0000256" key="2">
    <source>
        <dbReference type="ARBA" id="ARBA00022801"/>
    </source>
</evidence>
<dbReference type="PANTHER" id="PTHR31308:SF5">
    <property type="entry name" value="ERGOSTERYL-BETA-GLUCOSIDASE"/>
    <property type="match status" value="1"/>
</dbReference>
<name>A0A316Z689_9BASI</name>
<evidence type="ECO:0000256" key="4">
    <source>
        <dbReference type="SAM" id="Phobius"/>
    </source>
</evidence>
<dbReference type="InterPro" id="IPR013780">
    <property type="entry name" value="Glyco_hydro_b"/>
</dbReference>
<keyword evidence="4" id="KW-1133">Transmembrane helix</keyword>
<comment type="similarity">
    <text evidence="1">Belongs to the glycosyl hydrolase 5 (cellulase A) family.</text>
</comment>
<keyword evidence="4" id="KW-0472">Membrane</keyword>
<dbReference type="OrthoDB" id="9971853at2759"/>
<dbReference type="Gene3D" id="2.60.40.1180">
    <property type="entry name" value="Golgi alpha-mannosidase II"/>
    <property type="match status" value="1"/>
</dbReference>
<proteinExistence type="inferred from homology"/>
<sequence>MVLEPPAHAAASLSAAALGDASLRVHGRHLLDAHGRVVQLRGFNVSGGAKQPAHPHTLSHEYAPAFWEHESVSFVGRPFPLADAPLHLARLAEWGHPLIRLLVTWEALAHAGPRTADIDLEYVEYLERLLELCDEHGLKVVVCAHQDVWSRFSGGSGAPGWTFATAGLDISAFKDTGAAYVHSVASQEVEKIQPSRAGKGREEPSGPFVWPSGYQKLAASSMATLFWAGSMLAWKLRVTRQHPETGDKEEVSIQEFLQDAYLDAFGLLADRLGGKAACVGFDVMNEPHRGLIGLHGWHGWKYETDLHVGHYPSLLQSLALGTGHAQEVPFYVKSFPFPTRKTHASLIDPKGRSAWLSDARKGGLGGCVWAAHGAWAWDKDRSSPVVLQENFFHRDPRPPAQGGTGEEIEWYRHCWAPFVDKFTRRMRKRHPHLLVFAEPIPNEFHPPWPAAEAIDSFSDEEKRAFEEASRSQAYATQTHIETKRPEHFVYAPHFYDLNVLFQKSYSWYSVNVQGASRGMFILRALYFGVEGLRKNYLLQLRNIVSNAQLSLGDVPVLIGEVGVPFDINNRKAFLTGNYEKQAQLMFALVEAMEKNGLGYTLWNYNPDNTVEHGDNWLSEDFSVNCSSDAEALDTQNHLQDDKLYHGGRCLDAIIRPYAVKVAGVPLSSEWDPQQLMFKMRWKNAGEPGEKETELARITEVYMPRFWFENQDVSVMLTDGEWTYDSARQSLFIQHADLRLNVAHVLIVRGMNPPPPPGRWYNRLGFADWLVLGIVAAAMWLVLLGTLWLISSEIEKTTERRRFWEHQEL</sequence>
<keyword evidence="7" id="KW-1185">Reference proteome</keyword>
<evidence type="ECO:0000313" key="7">
    <source>
        <dbReference type="Proteomes" id="UP000245946"/>
    </source>
</evidence>
<dbReference type="InterPro" id="IPR041036">
    <property type="entry name" value="GH5_C"/>
</dbReference>
<protein>
    <submittedName>
        <fullName evidence="6">Glycoside hydrolase</fullName>
    </submittedName>
</protein>
<evidence type="ECO:0000256" key="1">
    <source>
        <dbReference type="ARBA" id="ARBA00005641"/>
    </source>
</evidence>
<dbReference type="STRING" id="58919.A0A316Z689"/>
<evidence type="ECO:0000313" key="6">
    <source>
        <dbReference type="EMBL" id="PWN96478.1"/>
    </source>
</evidence>
<dbReference type="PROSITE" id="PS00659">
    <property type="entry name" value="GLYCOSYL_HYDROL_F5"/>
    <property type="match status" value="1"/>
</dbReference>
<accession>A0A316Z689</accession>
<dbReference type="Proteomes" id="UP000245946">
    <property type="component" value="Unassembled WGS sequence"/>
</dbReference>
<dbReference type="InterPro" id="IPR018087">
    <property type="entry name" value="Glyco_hydro_5_CS"/>
</dbReference>
<dbReference type="AlphaFoldDB" id="A0A316Z689"/>
<dbReference type="Gene3D" id="3.20.20.80">
    <property type="entry name" value="Glycosidases"/>
    <property type="match status" value="2"/>
</dbReference>
<dbReference type="EMBL" id="KZ819299">
    <property type="protein sequence ID" value="PWN96478.1"/>
    <property type="molecule type" value="Genomic_DNA"/>
</dbReference>
<dbReference type="GO" id="GO:1904462">
    <property type="term" value="P:ergosteryl 3-beta-D-glucoside catabolic process"/>
    <property type="evidence" value="ECO:0007669"/>
    <property type="project" value="TreeGrafter"/>
</dbReference>
<dbReference type="InterPro" id="IPR017853">
    <property type="entry name" value="GH"/>
</dbReference>
<evidence type="ECO:0000259" key="5">
    <source>
        <dbReference type="Pfam" id="PF18564"/>
    </source>
</evidence>
<dbReference type="RefSeq" id="XP_025596757.1">
    <property type="nucleotide sequence ID" value="XM_025742985.1"/>
</dbReference>
<keyword evidence="3" id="KW-0326">Glycosidase</keyword>
<feature type="domain" description="Glycoside hydrolase family 5 C-terminal" evidence="5">
    <location>
        <begin position="655"/>
        <end position="737"/>
    </location>
</feature>
<reference evidence="6 7" key="1">
    <citation type="journal article" date="2018" name="Mol. Biol. Evol.">
        <title>Broad Genomic Sampling Reveals a Smut Pathogenic Ancestry of the Fungal Clade Ustilaginomycotina.</title>
        <authorList>
            <person name="Kijpornyongpan T."/>
            <person name="Mondo S.J."/>
            <person name="Barry K."/>
            <person name="Sandor L."/>
            <person name="Lee J."/>
            <person name="Lipzen A."/>
            <person name="Pangilinan J."/>
            <person name="LaButti K."/>
            <person name="Hainaut M."/>
            <person name="Henrissat B."/>
            <person name="Grigoriev I.V."/>
            <person name="Spatafora J.W."/>
            <person name="Aime M.C."/>
        </authorList>
    </citation>
    <scope>NUCLEOTIDE SEQUENCE [LARGE SCALE GENOMIC DNA]</scope>
    <source>
        <strain evidence="6 7">MCA 4186</strain>
    </source>
</reference>
<dbReference type="PANTHER" id="PTHR31308">
    <property type="match status" value="1"/>
</dbReference>